<protein>
    <submittedName>
        <fullName evidence="1">Uncharacterized protein</fullName>
    </submittedName>
</protein>
<dbReference type="EMBL" id="NFLW01000005">
    <property type="protein sequence ID" value="OUQ73065.1"/>
    <property type="molecule type" value="Genomic_DNA"/>
</dbReference>
<accession>A0A1Y4VV37</accession>
<gene>
    <name evidence="1" type="ORF">B5E52_04290</name>
</gene>
<sequence length="78" mass="8961">MSTFKNILYLLPPSFLRKFAKTIKDMRKLSIALLLISISFMTMKANNLSEYRSKGSITFTSIFVKVDNIASKLNAYFK</sequence>
<name>A0A1Y4VV37_9BACE</name>
<comment type="caution">
    <text evidence="1">The sequence shown here is derived from an EMBL/GenBank/DDBJ whole genome shotgun (WGS) entry which is preliminary data.</text>
</comment>
<evidence type="ECO:0000313" key="1">
    <source>
        <dbReference type="EMBL" id="OUQ73065.1"/>
    </source>
</evidence>
<proteinExistence type="predicted"/>
<dbReference type="Proteomes" id="UP000196036">
    <property type="component" value="Unassembled WGS sequence"/>
</dbReference>
<dbReference type="AlphaFoldDB" id="A0A1Y4VV37"/>
<reference evidence="2" key="1">
    <citation type="submission" date="2017-04" db="EMBL/GenBank/DDBJ databases">
        <title>Function of individual gut microbiota members based on whole genome sequencing of pure cultures obtained from chicken caecum.</title>
        <authorList>
            <person name="Medvecky M."/>
            <person name="Cejkova D."/>
            <person name="Polansky O."/>
            <person name="Karasova D."/>
            <person name="Kubasova T."/>
            <person name="Cizek A."/>
            <person name="Rychlik I."/>
        </authorList>
    </citation>
    <scope>NUCLEOTIDE SEQUENCE [LARGE SCALE GENOMIC DNA]</scope>
    <source>
        <strain evidence="2">An109</strain>
    </source>
</reference>
<evidence type="ECO:0000313" key="2">
    <source>
        <dbReference type="Proteomes" id="UP000196036"/>
    </source>
</evidence>
<organism evidence="1 2">
    <name type="scientific">Bacteroides xylanisolvens</name>
    <dbReference type="NCBI Taxonomy" id="371601"/>
    <lineage>
        <taxon>Bacteria</taxon>
        <taxon>Pseudomonadati</taxon>
        <taxon>Bacteroidota</taxon>
        <taxon>Bacteroidia</taxon>
        <taxon>Bacteroidales</taxon>
        <taxon>Bacteroidaceae</taxon>
        <taxon>Bacteroides</taxon>
    </lineage>
</organism>